<sequence>MMTLPRGVQGRLEVQPRWPARQVALAPEAWLRLQQAAACLPDSIGLILTRGYEAPSARLGLARRIFRYAGMGVFRTVYPARRAEVADIFGANGHDVDGHHVDVSIRWQGRRLRLLPLGVFTSSSWQARRVSRFQPVVQQVQQALQQQGFLLHRNATEALQIHCDLQLTAT</sequence>
<proteinExistence type="predicted"/>
<evidence type="ECO:0000313" key="2">
    <source>
        <dbReference type="Proteomes" id="UP000587991"/>
    </source>
</evidence>
<dbReference type="Proteomes" id="UP000587991">
    <property type="component" value="Unassembled WGS sequence"/>
</dbReference>
<organism evidence="1 2">
    <name type="scientific">Leeia aquatica</name>
    <dbReference type="NCBI Taxonomy" id="2725557"/>
    <lineage>
        <taxon>Bacteria</taxon>
        <taxon>Pseudomonadati</taxon>
        <taxon>Pseudomonadota</taxon>
        <taxon>Betaproteobacteria</taxon>
        <taxon>Neisseriales</taxon>
        <taxon>Leeiaceae</taxon>
        <taxon>Leeia</taxon>
    </lineage>
</organism>
<gene>
    <name evidence="1" type="ORF">HF682_11000</name>
</gene>
<protein>
    <submittedName>
        <fullName evidence="1">Uncharacterized protein</fullName>
    </submittedName>
</protein>
<evidence type="ECO:0000313" key="1">
    <source>
        <dbReference type="EMBL" id="NLR75689.1"/>
    </source>
</evidence>
<accession>A0A847SEH5</accession>
<reference evidence="1 2" key="1">
    <citation type="submission" date="2020-04" db="EMBL/GenBank/DDBJ databases">
        <title>Draft genome of Leeia sp. IMCC25680.</title>
        <authorList>
            <person name="Song J."/>
            <person name="Cho J.-C."/>
        </authorList>
    </citation>
    <scope>NUCLEOTIDE SEQUENCE [LARGE SCALE GENOMIC DNA]</scope>
    <source>
        <strain evidence="1 2">IMCC25680</strain>
    </source>
</reference>
<keyword evidence="2" id="KW-1185">Reference proteome</keyword>
<name>A0A847SEH5_9NEIS</name>
<dbReference type="AlphaFoldDB" id="A0A847SEH5"/>
<dbReference type="EMBL" id="JABAIM010000002">
    <property type="protein sequence ID" value="NLR75689.1"/>
    <property type="molecule type" value="Genomic_DNA"/>
</dbReference>
<comment type="caution">
    <text evidence="1">The sequence shown here is derived from an EMBL/GenBank/DDBJ whole genome shotgun (WGS) entry which is preliminary data.</text>
</comment>